<keyword evidence="12" id="KW-0413">Isomerase</keyword>
<feature type="binding site" evidence="14">
    <location>
        <position position="129"/>
    </location>
    <ligand>
        <name>[4Fe-4S] cluster</name>
        <dbReference type="ChEBI" id="CHEBI:49883"/>
        <note>4Fe-4S-S-AdoMet</note>
    </ligand>
</feature>
<dbReference type="PANTHER" id="PTHR30538">
    <property type="entry name" value="LYSINE 2,3-AMINOMUTASE-RELATED"/>
    <property type="match status" value="1"/>
</dbReference>
<dbReference type="NCBIfam" id="TIGR03821">
    <property type="entry name" value="EFP_modif_epmB"/>
    <property type="match status" value="1"/>
</dbReference>
<comment type="cofactor">
    <cofactor evidence="3">
        <name>[4Fe-4S] cluster</name>
        <dbReference type="ChEBI" id="CHEBI:49883"/>
    </cofactor>
</comment>
<gene>
    <name evidence="18" type="ORF">BECKTC1821D_GA0114238_107212</name>
    <name evidence="17" type="ORF">BECKTC1821E_GA0114239_10662</name>
</gene>
<feature type="modified residue" description="N6-(pyridoxal phosphate)lysine" evidence="15">
    <location>
        <position position="349"/>
    </location>
</feature>
<evidence type="ECO:0000256" key="7">
    <source>
        <dbReference type="ARBA" id="ARBA00022691"/>
    </source>
</evidence>
<comment type="catalytic activity">
    <reaction evidence="1">
        <text>L-lysine = D-beta-lysine</text>
        <dbReference type="Rhea" id="RHEA:44148"/>
        <dbReference type="ChEBI" id="CHEBI:32551"/>
        <dbReference type="ChEBI" id="CHEBI:84138"/>
    </reaction>
</comment>
<evidence type="ECO:0000313" key="18">
    <source>
        <dbReference type="EMBL" id="VFK49227.1"/>
    </source>
</evidence>
<dbReference type="InterPro" id="IPR058240">
    <property type="entry name" value="rSAM_sf"/>
</dbReference>
<keyword evidence="8 14" id="KW-0479">Metal-binding</keyword>
<evidence type="ECO:0000256" key="6">
    <source>
        <dbReference type="ARBA" id="ARBA00022485"/>
    </source>
</evidence>
<dbReference type="PIRSF" id="PIRSF004911">
    <property type="entry name" value="DUF160"/>
    <property type="match status" value="1"/>
</dbReference>
<feature type="binding site" evidence="14">
    <location>
        <position position="132"/>
    </location>
    <ligand>
        <name>[4Fe-4S] cluster</name>
        <dbReference type="ChEBI" id="CHEBI:49883"/>
        <note>4Fe-4S-S-AdoMet</note>
    </ligand>
</feature>
<dbReference type="GO" id="GO:0051539">
    <property type="term" value="F:4 iron, 4 sulfur cluster binding"/>
    <property type="evidence" value="ECO:0007669"/>
    <property type="project" value="UniProtKB-KW"/>
</dbReference>
<dbReference type="AlphaFoldDB" id="A0A450YYE7"/>
<comment type="similarity">
    <text evidence="4">Belongs to the radical SAM superfamily. KamA family.</text>
</comment>
<evidence type="ECO:0000256" key="10">
    <source>
        <dbReference type="ARBA" id="ARBA00023004"/>
    </source>
</evidence>
<dbReference type="CDD" id="cd01335">
    <property type="entry name" value="Radical_SAM"/>
    <property type="match status" value="1"/>
</dbReference>
<dbReference type="Gene3D" id="3.20.20.70">
    <property type="entry name" value="Aldolase class I"/>
    <property type="match status" value="1"/>
</dbReference>
<comment type="cofactor">
    <cofactor evidence="2 15">
        <name>pyridoxal 5'-phosphate</name>
        <dbReference type="ChEBI" id="CHEBI:597326"/>
    </cofactor>
</comment>
<dbReference type="PANTHER" id="PTHR30538:SF1">
    <property type="entry name" value="L-LYSINE 2,3-AMINOMUTASE"/>
    <property type="match status" value="1"/>
</dbReference>
<protein>
    <recommendedName>
        <fullName evidence="5">L-lysine 2,3-aminomutase</fullName>
    </recommendedName>
    <alternativeName>
        <fullName evidence="13">EF-P post-translational modification enzyme B</fullName>
    </alternativeName>
</protein>
<dbReference type="InterPro" id="IPR007197">
    <property type="entry name" value="rSAM"/>
</dbReference>
<evidence type="ECO:0000256" key="4">
    <source>
        <dbReference type="ARBA" id="ARBA00008703"/>
    </source>
</evidence>
<keyword evidence="6 14" id="KW-0004">4Fe-4S</keyword>
<dbReference type="InterPro" id="IPR003739">
    <property type="entry name" value="Lys_aminomutase/Glu_NH3_mut"/>
</dbReference>
<dbReference type="NCBIfam" id="TIGR00238">
    <property type="entry name" value="KamA family radical SAM protein"/>
    <property type="match status" value="1"/>
</dbReference>
<evidence type="ECO:0000256" key="3">
    <source>
        <dbReference type="ARBA" id="ARBA00001966"/>
    </source>
</evidence>
<dbReference type="PROSITE" id="PS51918">
    <property type="entry name" value="RADICAL_SAM"/>
    <property type="match status" value="1"/>
</dbReference>
<accession>A0A450YYE7</accession>
<keyword evidence="9 15" id="KW-0663">Pyridoxal phosphate</keyword>
<dbReference type="GO" id="GO:0046872">
    <property type="term" value="F:metal ion binding"/>
    <property type="evidence" value="ECO:0007669"/>
    <property type="project" value="UniProtKB-KW"/>
</dbReference>
<dbReference type="InterPro" id="IPR022462">
    <property type="entry name" value="EpmB"/>
</dbReference>
<proteinExistence type="inferred from homology"/>
<evidence type="ECO:0000259" key="16">
    <source>
        <dbReference type="PROSITE" id="PS51918"/>
    </source>
</evidence>
<dbReference type="EMBL" id="CAADFS010000072">
    <property type="protein sequence ID" value="VFK49227.1"/>
    <property type="molecule type" value="Genomic_DNA"/>
</dbReference>
<feature type="binding site" evidence="14">
    <location>
        <position position="125"/>
    </location>
    <ligand>
        <name>[4Fe-4S] cluster</name>
        <dbReference type="ChEBI" id="CHEBI:49883"/>
        <note>4Fe-4S-S-AdoMet</note>
    </ligand>
</feature>
<evidence type="ECO:0000256" key="8">
    <source>
        <dbReference type="ARBA" id="ARBA00022723"/>
    </source>
</evidence>
<keyword evidence="10" id="KW-0408">Iron</keyword>
<dbReference type="GO" id="GO:0016853">
    <property type="term" value="F:isomerase activity"/>
    <property type="evidence" value="ECO:0007669"/>
    <property type="project" value="UniProtKB-KW"/>
</dbReference>
<dbReference type="SFLD" id="SFLDS00029">
    <property type="entry name" value="Radical_SAM"/>
    <property type="match status" value="1"/>
</dbReference>
<evidence type="ECO:0000256" key="1">
    <source>
        <dbReference type="ARBA" id="ARBA00001352"/>
    </source>
</evidence>
<feature type="domain" description="Radical SAM core" evidence="16">
    <location>
        <begin position="111"/>
        <end position="335"/>
    </location>
</feature>
<sequence length="352" mass="39681">MMGHPSPWQVELSKGFRDRLAMLAVLGLESDLALKPSLTRESTGKERTETNTRPFPLLAPRGYVARMRKGDPRDPLLRQVLPIAEEDMISPGYGKDPLDECHAFRVPGVLQKYEGRLLLMPTSACGIHCRYCFRRHFPYENGRDDRKIESRNEDELSVRSFGMALAYIRQDATIAEVILSGGDPLCLSDEKLASLVKGIAAIPHVRRLRIHTRMPIVLPERVNEVLLACLAETGPRRIMVLHANHPNEIDDRVERALTFLRMAGITLLNQSVLLRGVNDNEDTLVLLSERLFTAGVLPYYLHLLDPVHGAAHFAVEQQRMREIMMGLRSRLPGYLVPRSVREVAGTGYKIPV</sequence>
<evidence type="ECO:0000256" key="9">
    <source>
        <dbReference type="ARBA" id="ARBA00022898"/>
    </source>
</evidence>
<organism evidence="17">
    <name type="scientific">Candidatus Kentrum sp. TC</name>
    <dbReference type="NCBI Taxonomy" id="2126339"/>
    <lineage>
        <taxon>Bacteria</taxon>
        <taxon>Pseudomonadati</taxon>
        <taxon>Pseudomonadota</taxon>
        <taxon>Gammaproteobacteria</taxon>
        <taxon>Candidatus Kentrum</taxon>
    </lineage>
</organism>
<evidence type="ECO:0000256" key="14">
    <source>
        <dbReference type="PIRSR" id="PIRSR004911-1"/>
    </source>
</evidence>
<dbReference type="EMBL" id="CAADFT010000066">
    <property type="protein sequence ID" value="VFK46536.1"/>
    <property type="molecule type" value="Genomic_DNA"/>
</dbReference>
<keyword evidence="7" id="KW-0949">S-adenosyl-L-methionine</keyword>
<evidence type="ECO:0000256" key="2">
    <source>
        <dbReference type="ARBA" id="ARBA00001933"/>
    </source>
</evidence>
<dbReference type="InterPro" id="IPR013785">
    <property type="entry name" value="Aldolase_TIM"/>
</dbReference>
<keyword evidence="11 14" id="KW-0411">Iron-sulfur</keyword>
<evidence type="ECO:0000256" key="15">
    <source>
        <dbReference type="PIRSR" id="PIRSR603739-50"/>
    </source>
</evidence>
<evidence type="ECO:0000256" key="11">
    <source>
        <dbReference type="ARBA" id="ARBA00023014"/>
    </source>
</evidence>
<evidence type="ECO:0000256" key="5">
    <source>
        <dbReference type="ARBA" id="ARBA00022363"/>
    </source>
</evidence>
<evidence type="ECO:0000313" key="17">
    <source>
        <dbReference type="EMBL" id="VFK46536.1"/>
    </source>
</evidence>
<name>A0A450YYE7_9GAMM</name>
<dbReference type="SFLD" id="SFLDG01070">
    <property type="entry name" value="PLP-dependent"/>
    <property type="match status" value="1"/>
</dbReference>
<dbReference type="SFLD" id="SFLDF00314">
    <property type="entry name" value="L-lysine_2_3-aminomutase_(yjeK"/>
    <property type="match status" value="1"/>
</dbReference>
<evidence type="ECO:0000256" key="12">
    <source>
        <dbReference type="ARBA" id="ARBA00023235"/>
    </source>
</evidence>
<dbReference type="SUPFAM" id="SSF102114">
    <property type="entry name" value="Radical SAM enzymes"/>
    <property type="match status" value="1"/>
</dbReference>
<evidence type="ECO:0000256" key="13">
    <source>
        <dbReference type="ARBA" id="ARBA00030756"/>
    </source>
</evidence>
<dbReference type="Pfam" id="PF04055">
    <property type="entry name" value="Radical_SAM"/>
    <property type="match status" value="1"/>
</dbReference>
<reference evidence="17" key="1">
    <citation type="submission" date="2019-02" db="EMBL/GenBank/DDBJ databases">
        <authorList>
            <person name="Gruber-Vodicka R. H."/>
            <person name="Seah K. B. B."/>
        </authorList>
    </citation>
    <scope>NUCLEOTIDE SEQUENCE</scope>
    <source>
        <strain evidence="18">BECK_BZ123</strain>
        <strain evidence="17">BECK_BZ125</strain>
    </source>
</reference>